<reference evidence="17" key="1">
    <citation type="submission" date="2024-03" db="EMBL/GenBank/DDBJ databases">
        <title>Human intestinal bacterial collection.</title>
        <authorList>
            <person name="Pauvert C."/>
            <person name="Hitch T.C.A."/>
            <person name="Clavel T."/>
        </authorList>
    </citation>
    <scope>NUCLEOTIDE SEQUENCE [LARGE SCALE GENOMIC DNA]</scope>
    <source>
        <strain evidence="17">CLA-AA-H89B</strain>
    </source>
</reference>
<evidence type="ECO:0000256" key="8">
    <source>
        <dbReference type="ARBA" id="ARBA00022927"/>
    </source>
</evidence>
<comment type="similarity">
    <text evidence="2">Belongs to the GTP-binding SRP family.</text>
</comment>
<evidence type="ECO:0000256" key="13">
    <source>
        <dbReference type="NCBIfam" id="TIGR03499"/>
    </source>
</evidence>
<evidence type="ECO:0000259" key="16">
    <source>
        <dbReference type="SMART" id="SM00962"/>
    </source>
</evidence>
<evidence type="ECO:0000256" key="12">
    <source>
        <dbReference type="ARBA" id="ARBA00025337"/>
    </source>
</evidence>
<dbReference type="Gene3D" id="3.40.50.300">
    <property type="entry name" value="P-loop containing nucleotide triphosphate hydrolases"/>
    <property type="match status" value="1"/>
</dbReference>
<evidence type="ECO:0000256" key="2">
    <source>
        <dbReference type="ARBA" id="ARBA00008531"/>
    </source>
</evidence>
<evidence type="ECO:0000313" key="17">
    <source>
        <dbReference type="EMBL" id="MEQ2553989.1"/>
    </source>
</evidence>
<evidence type="ECO:0000256" key="5">
    <source>
        <dbReference type="ARBA" id="ARBA00022475"/>
    </source>
</evidence>
<dbReference type="NCBIfam" id="TIGR03499">
    <property type="entry name" value="FlhF"/>
    <property type="match status" value="1"/>
</dbReference>
<keyword evidence="7" id="KW-1005">Bacterial flagellum biogenesis</keyword>
<evidence type="ECO:0000256" key="14">
    <source>
        <dbReference type="SAM" id="MobiDB-lite"/>
    </source>
</evidence>
<keyword evidence="18" id="KW-1185">Reference proteome</keyword>
<proteinExistence type="inferred from homology"/>
<evidence type="ECO:0000256" key="3">
    <source>
        <dbReference type="ARBA" id="ARBA00014919"/>
    </source>
</evidence>
<organism evidence="17 18">
    <name type="scientific">Lachnospira intestinalis</name>
    <dbReference type="NCBI Taxonomy" id="3133158"/>
    <lineage>
        <taxon>Bacteria</taxon>
        <taxon>Bacillati</taxon>
        <taxon>Bacillota</taxon>
        <taxon>Clostridia</taxon>
        <taxon>Lachnospirales</taxon>
        <taxon>Lachnospiraceae</taxon>
        <taxon>Lachnospira</taxon>
    </lineage>
</organism>
<dbReference type="InterPro" id="IPR020006">
    <property type="entry name" value="FlhF"/>
</dbReference>
<keyword evidence="8" id="KW-0653">Protein transport</keyword>
<feature type="compositionally biased region" description="Low complexity" evidence="14">
    <location>
        <begin position="98"/>
        <end position="109"/>
    </location>
</feature>
<dbReference type="InterPro" id="IPR027417">
    <property type="entry name" value="P-loop_NTPase"/>
</dbReference>
<comment type="function">
    <text evidence="12">Necessary for flagellar biosynthesis. May be involved in translocation of the flagellum.</text>
</comment>
<keyword evidence="5" id="KW-1003">Cell membrane</keyword>
<keyword evidence="11" id="KW-1006">Bacterial flagellum protein export</keyword>
<keyword evidence="4" id="KW-0813">Transport</keyword>
<dbReference type="PANTHER" id="PTHR43134:SF3">
    <property type="entry name" value="FLAGELLAR BIOSYNTHESIS PROTEIN FLHF"/>
    <property type="match status" value="1"/>
</dbReference>
<dbReference type="CDD" id="cd17873">
    <property type="entry name" value="FlhF"/>
    <property type="match status" value="1"/>
</dbReference>
<feature type="region of interest" description="Disordered" evidence="14">
    <location>
        <begin position="84"/>
        <end position="117"/>
    </location>
</feature>
<dbReference type="Proteomes" id="UP001546774">
    <property type="component" value="Unassembled WGS sequence"/>
</dbReference>
<dbReference type="InterPro" id="IPR047040">
    <property type="entry name" value="FlhF__GTPase_dom"/>
</dbReference>
<evidence type="ECO:0000313" key="18">
    <source>
        <dbReference type="Proteomes" id="UP001546774"/>
    </source>
</evidence>
<evidence type="ECO:0000256" key="10">
    <source>
        <dbReference type="ARBA" id="ARBA00023136"/>
    </source>
</evidence>
<dbReference type="InterPro" id="IPR000897">
    <property type="entry name" value="SRP54_GTPase_dom"/>
</dbReference>
<name>A0ABV1H2U6_9FIRM</name>
<dbReference type="Pfam" id="PF00448">
    <property type="entry name" value="SRP54"/>
    <property type="match status" value="1"/>
</dbReference>
<keyword evidence="6" id="KW-0547">Nucleotide-binding</keyword>
<evidence type="ECO:0000256" key="7">
    <source>
        <dbReference type="ARBA" id="ARBA00022795"/>
    </source>
</evidence>
<dbReference type="SMART" id="SM00962">
    <property type="entry name" value="SRP54"/>
    <property type="match status" value="1"/>
</dbReference>
<feature type="domain" description="AAA+ ATPase" evidence="15">
    <location>
        <begin position="249"/>
        <end position="420"/>
    </location>
</feature>
<keyword evidence="17" id="KW-0282">Flagellum</keyword>
<dbReference type="SUPFAM" id="SSF52540">
    <property type="entry name" value="P-loop containing nucleoside triphosphate hydrolases"/>
    <property type="match status" value="1"/>
</dbReference>
<dbReference type="PANTHER" id="PTHR43134">
    <property type="entry name" value="SIGNAL RECOGNITION PARTICLE RECEPTOR SUBUNIT ALPHA"/>
    <property type="match status" value="1"/>
</dbReference>
<keyword evidence="17" id="KW-0969">Cilium</keyword>
<evidence type="ECO:0000256" key="9">
    <source>
        <dbReference type="ARBA" id="ARBA00023134"/>
    </source>
</evidence>
<protein>
    <recommendedName>
        <fullName evidence="3 13">Flagellar biosynthesis protein FlhF</fullName>
    </recommendedName>
</protein>
<gene>
    <name evidence="17" type="primary">flhF</name>
    <name evidence="17" type="ORF">WMO37_03035</name>
</gene>
<evidence type="ECO:0000256" key="1">
    <source>
        <dbReference type="ARBA" id="ARBA00004413"/>
    </source>
</evidence>
<comment type="caution">
    <text evidence="17">The sequence shown here is derived from an EMBL/GenBank/DDBJ whole genome shotgun (WGS) entry which is preliminary data.</text>
</comment>
<evidence type="ECO:0000259" key="15">
    <source>
        <dbReference type="SMART" id="SM00382"/>
    </source>
</evidence>
<dbReference type="SMART" id="SM00382">
    <property type="entry name" value="AAA"/>
    <property type="match status" value="1"/>
</dbReference>
<evidence type="ECO:0000256" key="4">
    <source>
        <dbReference type="ARBA" id="ARBA00022448"/>
    </source>
</evidence>
<sequence length="450" mass="50037">MIVKKFQAPTETEAVLKARDELGSSAVVLNVKTLKQRGIFRLFRKDMVEITAAQEENEGAGEKSRTSFDEIAGDVLADTDMPAQEGPAAAYTPSGYAPRVSMPVSSPRPAGAYQPSSQVSAADTAAIEQKLDSLQQLLKNRMDYDYTVSKERTADRAAQDVQNSYELNGADEGRRVVQERENTNYRFLQLIYKKMLENDVNEKCADSIIGDIENSLKKESNIDSILAAVYQKVILKLGEPHIITLQEDKPKVAFFIGPTGVGKTTTIAKIASKFKLEEHARVAFITSDTYRIAAVEQLNTYASIISCPVSVVYSADELEHCLEEYKDYDLILVDTAGRSHKAEGQMDELMELIERTRQKSDEFDVDIYLTLSVTTKSKDLVSIVERYQDIKDWSVIFTKLDETCSLGNILNIRMITDAPLSYTTLGQNVPNDIEVIDKQALAKQLLGGAE</sequence>
<keyword evidence="10" id="KW-0472">Membrane</keyword>
<dbReference type="EMBL" id="JBBMFS010000002">
    <property type="protein sequence ID" value="MEQ2553989.1"/>
    <property type="molecule type" value="Genomic_DNA"/>
</dbReference>
<dbReference type="InterPro" id="IPR003593">
    <property type="entry name" value="AAA+_ATPase"/>
</dbReference>
<accession>A0ABV1H2U6</accession>
<keyword evidence="17" id="KW-0966">Cell projection</keyword>
<comment type="subcellular location">
    <subcellularLocation>
        <location evidence="1">Cell membrane</location>
        <topology evidence="1">Peripheral membrane protein</topology>
        <orientation evidence="1">Cytoplasmic side</orientation>
    </subcellularLocation>
</comment>
<dbReference type="Gene3D" id="1.20.120.1380">
    <property type="entry name" value="Flagellar FlhF biosynthesis protein, N domain"/>
    <property type="match status" value="1"/>
</dbReference>
<feature type="domain" description="SRP54-type proteins GTP-binding" evidence="16">
    <location>
        <begin position="250"/>
        <end position="447"/>
    </location>
</feature>
<keyword evidence="9" id="KW-0342">GTP-binding</keyword>
<evidence type="ECO:0000256" key="11">
    <source>
        <dbReference type="ARBA" id="ARBA00023225"/>
    </source>
</evidence>
<evidence type="ECO:0000256" key="6">
    <source>
        <dbReference type="ARBA" id="ARBA00022741"/>
    </source>
</evidence>